<protein>
    <submittedName>
        <fullName evidence="3">Uncharacterized protein</fullName>
    </submittedName>
</protein>
<keyword evidence="1" id="KW-0175">Coiled coil</keyword>
<dbReference type="EMBL" id="JBEDUW010000003">
    <property type="protein sequence ID" value="KAK9936078.1"/>
    <property type="molecule type" value="Genomic_DNA"/>
</dbReference>
<dbReference type="InterPro" id="IPR004252">
    <property type="entry name" value="Probable_transposase_24"/>
</dbReference>
<evidence type="ECO:0000313" key="4">
    <source>
        <dbReference type="Proteomes" id="UP001457282"/>
    </source>
</evidence>
<sequence length="413" mass="47894">MTNYEMDVDFNFVHSTMDDDSETQDVGGMFVDEPAVQNENINEEANEGNTTKKKTRGKNINKWGVDGERERVKWGKSGVPLWPTKKCSHYSNFIGGIVVDGDFYPIDVADWRNFDVDDNHRRAWERIEGTIDCDNSVDKDQWIRFVQHLDDSDTQTKAAINVSNRSQRVMHHTTGTRTFPATIYKWQVDNGIEEEPDRLEIFKLTHLKKGSKDEYIDAASTNAVRDMEKAEEERRKSNIIITPVVREEIYAEVFGVEKRNRVRGLGAGVRWCDVPYIHTEKRHVSKTIEAMQATLEEQRLETARIRSEAEKERVEAAQREERIRAEAEEYRNEAIMREERIRAEVAEREQRFTDEIDKFRREQLIIMQENAKMVEQKAAIQLGRWMKEAGFSGIDTATQGNVEPTTQVTSTQP</sequence>
<evidence type="ECO:0000313" key="3">
    <source>
        <dbReference type="EMBL" id="KAK9936078.1"/>
    </source>
</evidence>
<keyword evidence="4" id="KW-1185">Reference proteome</keyword>
<evidence type="ECO:0000256" key="1">
    <source>
        <dbReference type="SAM" id="Coils"/>
    </source>
</evidence>
<dbReference type="Pfam" id="PF03004">
    <property type="entry name" value="Transposase_24"/>
    <property type="match status" value="1"/>
</dbReference>
<reference evidence="3 4" key="1">
    <citation type="journal article" date="2023" name="G3 (Bethesda)">
        <title>A chromosome-length genome assembly and annotation of blackberry (Rubus argutus, cv. 'Hillquist').</title>
        <authorList>
            <person name="Bruna T."/>
            <person name="Aryal R."/>
            <person name="Dudchenko O."/>
            <person name="Sargent D.J."/>
            <person name="Mead D."/>
            <person name="Buti M."/>
            <person name="Cavallini A."/>
            <person name="Hytonen T."/>
            <person name="Andres J."/>
            <person name="Pham M."/>
            <person name="Weisz D."/>
            <person name="Mascagni F."/>
            <person name="Usai G."/>
            <person name="Natali L."/>
            <person name="Bassil N."/>
            <person name="Fernandez G.E."/>
            <person name="Lomsadze A."/>
            <person name="Armour M."/>
            <person name="Olukolu B."/>
            <person name="Poorten T."/>
            <person name="Britton C."/>
            <person name="Davik J."/>
            <person name="Ashrafi H."/>
            <person name="Aiden E.L."/>
            <person name="Borodovsky M."/>
            <person name="Worthington M."/>
        </authorList>
    </citation>
    <scope>NUCLEOTIDE SEQUENCE [LARGE SCALE GENOMIC DNA]</scope>
    <source>
        <strain evidence="3">PI 553951</strain>
    </source>
</reference>
<comment type="caution">
    <text evidence="3">The sequence shown here is derived from an EMBL/GenBank/DDBJ whole genome shotgun (WGS) entry which is preliminary data.</text>
</comment>
<organism evidence="3 4">
    <name type="scientific">Rubus argutus</name>
    <name type="common">Southern blackberry</name>
    <dbReference type="NCBI Taxonomy" id="59490"/>
    <lineage>
        <taxon>Eukaryota</taxon>
        <taxon>Viridiplantae</taxon>
        <taxon>Streptophyta</taxon>
        <taxon>Embryophyta</taxon>
        <taxon>Tracheophyta</taxon>
        <taxon>Spermatophyta</taxon>
        <taxon>Magnoliopsida</taxon>
        <taxon>eudicotyledons</taxon>
        <taxon>Gunneridae</taxon>
        <taxon>Pentapetalae</taxon>
        <taxon>rosids</taxon>
        <taxon>fabids</taxon>
        <taxon>Rosales</taxon>
        <taxon>Rosaceae</taxon>
        <taxon>Rosoideae</taxon>
        <taxon>Rosoideae incertae sedis</taxon>
        <taxon>Rubus</taxon>
    </lineage>
</organism>
<proteinExistence type="predicted"/>
<name>A0AAW1XI33_RUBAR</name>
<dbReference type="Proteomes" id="UP001457282">
    <property type="component" value="Unassembled WGS sequence"/>
</dbReference>
<feature type="coiled-coil region" evidence="1">
    <location>
        <begin position="288"/>
        <end position="333"/>
    </location>
</feature>
<evidence type="ECO:0000256" key="2">
    <source>
        <dbReference type="SAM" id="MobiDB-lite"/>
    </source>
</evidence>
<accession>A0AAW1XI33</accession>
<dbReference type="AlphaFoldDB" id="A0AAW1XI33"/>
<gene>
    <name evidence="3" type="ORF">M0R45_012940</name>
</gene>
<feature type="region of interest" description="Disordered" evidence="2">
    <location>
        <begin position="38"/>
        <end position="59"/>
    </location>
</feature>